<dbReference type="EMBL" id="JBEDUW010000004">
    <property type="protein sequence ID" value="KAK9933986.1"/>
    <property type="molecule type" value="Genomic_DNA"/>
</dbReference>
<evidence type="ECO:0000256" key="1">
    <source>
        <dbReference type="ARBA" id="ARBA00022679"/>
    </source>
</evidence>
<feature type="domain" description="UBC core" evidence="4">
    <location>
        <begin position="38"/>
        <end position="197"/>
    </location>
</feature>
<reference evidence="5 6" key="1">
    <citation type="journal article" date="2023" name="G3 (Bethesda)">
        <title>A chromosome-length genome assembly and annotation of blackberry (Rubus argutus, cv. 'Hillquist').</title>
        <authorList>
            <person name="Bruna T."/>
            <person name="Aryal R."/>
            <person name="Dudchenko O."/>
            <person name="Sargent D.J."/>
            <person name="Mead D."/>
            <person name="Buti M."/>
            <person name="Cavallini A."/>
            <person name="Hytonen T."/>
            <person name="Andres J."/>
            <person name="Pham M."/>
            <person name="Weisz D."/>
            <person name="Mascagni F."/>
            <person name="Usai G."/>
            <person name="Natali L."/>
            <person name="Bassil N."/>
            <person name="Fernandez G.E."/>
            <person name="Lomsadze A."/>
            <person name="Armour M."/>
            <person name="Olukolu B."/>
            <person name="Poorten T."/>
            <person name="Britton C."/>
            <person name="Davik J."/>
            <person name="Ashrafi H."/>
            <person name="Aiden E.L."/>
            <person name="Borodovsky M."/>
            <person name="Worthington M."/>
        </authorList>
    </citation>
    <scope>NUCLEOTIDE SEQUENCE [LARGE SCALE GENOMIC DNA]</scope>
    <source>
        <strain evidence="5">PI 553951</strain>
    </source>
</reference>
<gene>
    <name evidence="5" type="ORF">M0R45_021154</name>
</gene>
<dbReference type="Pfam" id="PF00179">
    <property type="entry name" value="UQ_con"/>
    <property type="match status" value="1"/>
</dbReference>
<name>A0AAW1XCS6_RUBAR</name>
<keyword evidence="3" id="KW-1133">Transmembrane helix</keyword>
<evidence type="ECO:0000313" key="5">
    <source>
        <dbReference type="EMBL" id="KAK9933986.1"/>
    </source>
</evidence>
<dbReference type="CDD" id="cd23837">
    <property type="entry name" value="UBCc_UBE2O"/>
    <property type="match status" value="1"/>
</dbReference>
<dbReference type="InterPro" id="IPR016135">
    <property type="entry name" value="UBQ-conjugating_enzyme/RWD"/>
</dbReference>
<comment type="caution">
    <text evidence="5">The sequence shown here is derived from an EMBL/GenBank/DDBJ whole genome shotgun (WGS) entry which is preliminary data.</text>
</comment>
<organism evidence="5 6">
    <name type="scientific">Rubus argutus</name>
    <name type="common">Southern blackberry</name>
    <dbReference type="NCBI Taxonomy" id="59490"/>
    <lineage>
        <taxon>Eukaryota</taxon>
        <taxon>Viridiplantae</taxon>
        <taxon>Streptophyta</taxon>
        <taxon>Embryophyta</taxon>
        <taxon>Tracheophyta</taxon>
        <taxon>Spermatophyta</taxon>
        <taxon>Magnoliopsida</taxon>
        <taxon>eudicotyledons</taxon>
        <taxon>Gunneridae</taxon>
        <taxon>Pentapetalae</taxon>
        <taxon>rosids</taxon>
        <taxon>fabids</taxon>
        <taxon>Rosales</taxon>
        <taxon>Rosaceae</taxon>
        <taxon>Rosoideae</taxon>
        <taxon>Rosoideae incertae sedis</taxon>
        <taxon>Rubus</taxon>
    </lineage>
</organism>
<evidence type="ECO:0000256" key="3">
    <source>
        <dbReference type="SAM" id="Phobius"/>
    </source>
</evidence>
<keyword evidence="2" id="KW-0833">Ubl conjugation pathway</keyword>
<dbReference type="AlphaFoldDB" id="A0AAW1XCS6"/>
<dbReference type="PANTHER" id="PTHR46116">
    <property type="entry name" value="(E3-INDEPENDENT) E2 UBIQUITIN-CONJUGATING ENZYME"/>
    <property type="match status" value="1"/>
</dbReference>
<dbReference type="Gene3D" id="3.10.110.10">
    <property type="entry name" value="Ubiquitin Conjugating Enzyme"/>
    <property type="match status" value="1"/>
</dbReference>
<dbReference type="PROSITE" id="PS50127">
    <property type="entry name" value="UBC_2"/>
    <property type="match status" value="1"/>
</dbReference>
<keyword evidence="6" id="KW-1185">Reference proteome</keyword>
<dbReference type="SUPFAM" id="SSF54495">
    <property type="entry name" value="UBC-like"/>
    <property type="match status" value="1"/>
</dbReference>
<dbReference type="SMART" id="SM00212">
    <property type="entry name" value="UBCc"/>
    <property type="match status" value="1"/>
</dbReference>
<accession>A0AAW1XCS6</accession>
<dbReference type="GO" id="GO:0061631">
    <property type="term" value="F:ubiquitin conjugating enzyme activity"/>
    <property type="evidence" value="ECO:0007669"/>
    <property type="project" value="TreeGrafter"/>
</dbReference>
<evidence type="ECO:0000259" key="4">
    <source>
        <dbReference type="PROSITE" id="PS50127"/>
    </source>
</evidence>
<dbReference type="InterPro" id="IPR000608">
    <property type="entry name" value="UBC"/>
</dbReference>
<keyword evidence="3" id="KW-0812">Transmembrane</keyword>
<feature type="transmembrane region" description="Helical" evidence="3">
    <location>
        <begin position="300"/>
        <end position="318"/>
    </location>
</feature>
<dbReference type="PANTHER" id="PTHR46116:SF19">
    <property type="entry name" value="UBIQUITIN-CONJUGATING ENZYME FAMILY PROTEIN"/>
    <property type="match status" value="1"/>
</dbReference>
<dbReference type="Proteomes" id="UP001457282">
    <property type="component" value="Unassembled WGS sequence"/>
</dbReference>
<keyword evidence="1" id="KW-0808">Transferase</keyword>
<protein>
    <recommendedName>
        <fullName evidence="4">UBC core domain-containing protein</fullName>
    </recommendedName>
</protein>
<evidence type="ECO:0000256" key="2">
    <source>
        <dbReference type="ARBA" id="ARBA00022786"/>
    </source>
</evidence>
<evidence type="ECO:0000313" key="6">
    <source>
        <dbReference type="Proteomes" id="UP001457282"/>
    </source>
</evidence>
<sequence>MARSGNSNEFKGFAGVIDLSDHHYKEESQDCLIQGGCQLHRKIMREWKILKQHLPESIYVRVSETHVDLLRAAIVGAAGTPYHDGLFFFDLKFPLDYPNHPPQVYYRSHGLELNPNLYPCGYVCLSLLNTWRGEKEEMWDPSRSTILQVLVSIQALILNDKPFFNEPDIAPVVSLSSEKSSRAYNEDAFVSTLKSTLFLLRNPPKEFEDFTADHFGRRAGVILSACGAYANSSVEVGYYSSELKELIKLSVSNKFKKSMEQLYPKLVEAFEKNAPLEDSLRQFKVWEADTSPLVAQPKRTAAVVFGCMLVFVMIGYWSA</sequence>
<keyword evidence="3" id="KW-0472">Membrane</keyword>
<proteinExistence type="predicted"/>